<dbReference type="GO" id="GO:0006415">
    <property type="term" value="P:translational termination"/>
    <property type="evidence" value="ECO:0007669"/>
    <property type="project" value="UniProtKB-UniRule"/>
</dbReference>
<evidence type="ECO:0000256" key="3">
    <source>
        <dbReference type="ARBA" id="ARBA00022490"/>
    </source>
</evidence>
<comment type="function">
    <text evidence="5">Responsible for the release of ribosomes from messenger RNA at the termination of protein biosynthesis. May increase the efficiency of translation by recycling ribosomes from one round of translation to another.</text>
</comment>
<keyword evidence="4 5" id="KW-0648">Protein biosynthesis</keyword>
<dbReference type="Gene3D" id="3.30.1360.40">
    <property type="match status" value="1"/>
</dbReference>
<evidence type="ECO:0000256" key="5">
    <source>
        <dbReference type="HAMAP-Rule" id="MF_00040"/>
    </source>
</evidence>
<dbReference type="Gene3D" id="1.10.132.20">
    <property type="entry name" value="Ribosome-recycling factor"/>
    <property type="match status" value="1"/>
</dbReference>
<gene>
    <name evidence="5" type="primary">frr</name>
    <name evidence="7" type="ORF">AWH48_10975</name>
    <name evidence="8" type="ORF">AWH49_00905</name>
</gene>
<dbReference type="FunFam" id="1.10.132.20:FF:000001">
    <property type="entry name" value="Ribosome-recycling factor"/>
    <property type="match status" value="1"/>
</dbReference>
<evidence type="ECO:0000256" key="2">
    <source>
        <dbReference type="ARBA" id="ARBA00005912"/>
    </source>
</evidence>
<feature type="domain" description="Ribosome recycling factor" evidence="6">
    <location>
        <begin position="21"/>
        <end position="183"/>
    </location>
</feature>
<dbReference type="Proteomes" id="UP000077271">
    <property type="component" value="Unassembled WGS sequence"/>
</dbReference>
<reference evidence="9 10" key="1">
    <citation type="submission" date="2016-01" db="EMBL/GenBank/DDBJ databases">
        <title>Investigation of taxonomic status of Bacillus aminovorans.</title>
        <authorList>
            <person name="Verma A."/>
            <person name="Pal Y."/>
            <person name="Krishnamurthi S."/>
        </authorList>
    </citation>
    <scope>NUCLEOTIDE SEQUENCE [LARGE SCALE GENOMIC DNA]</scope>
    <source>
        <strain evidence="8 9">DSM 1314</strain>
        <strain evidence="7 10">DSM 4337</strain>
    </source>
</reference>
<comment type="subcellular location">
    <subcellularLocation>
        <location evidence="1 5">Cytoplasm</location>
    </subcellularLocation>
</comment>
<evidence type="ECO:0000313" key="10">
    <source>
        <dbReference type="Proteomes" id="UP000077271"/>
    </source>
</evidence>
<dbReference type="PANTHER" id="PTHR20982:SF3">
    <property type="entry name" value="MITOCHONDRIAL RIBOSOME RECYCLING FACTOR PSEUDO 1"/>
    <property type="match status" value="1"/>
</dbReference>
<evidence type="ECO:0000313" key="9">
    <source>
        <dbReference type="Proteomes" id="UP000076935"/>
    </source>
</evidence>
<dbReference type="STRING" id="29332.AWH48_10975"/>
<evidence type="ECO:0000256" key="4">
    <source>
        <dbReference type="ARBA" id="ARBA00022917"/>
    </source>
</evidence>
<protein>
    <recommendedName>
        <fullName evidence="5">Ribosome-recycling factor</fullName>
        <shortName evidence="5">RRF</shortName>
    </recommendedName>
    <alternativeName>
        <fullName evidence="5">Ribosome-releasing factor</fullName>
    </alternativeName>
</protein>
<dbReference type="Proteomes" id="UP000076935">
    <property type="component" value="Unassembled WGS sequence"/>
</dbReference>
<dbReference type="AlphaFoldDB" id="A0A177KK78"/>
<dbReference type="NCBIfam" id="TIGR00496">
    <property type="entry name" value="frr"/>
    <property type="match status" value="1"/>
</dbReference>
<dbReference type="GO" id="GO:0043023">
    <property type="term" value="F:ribosomal large subunit binding"/>
    <property type="evidence" value="ECO:0007669"/>
    <property type="project" value="TreeGrafter"/>
</dbReference>
<keyword evidence="3 5" id="KW-0963">Cytoplasm</keyword>
<proteinExistence type="inferred from homology"/>
<comment type="caution">
    <text evidence="7">The sequence shown here is derived from an EMBL/GenBank/DDBJ whole genome shotgun (WGS) entry which is preliminary data.</text>
</comment>
<accession>A0A177KK78</accession>
<sequence length="185" mass="20958">MVQQIINQTKERMDKAIQAFTRELASIRAGRASANVLDRITIDYYGAPTLINQLASINIPEARLLVIQPYDKTSLGDIEKALLKSDLGLNPSNDGAVIRLNFPALTEERRKELAKLVKKEAEEAKVGIRNIRRDANDDLKKSEKTGDITEDDLRGYTEDVQKQTDDYIRKVDEIAKDKEQEIMEV</sequence>
<evidence type="ECO:0000256" key="1">
    <source>
        <dbReference type="ARBA" id="ARBA00004496"/>
    </source>
</evidence>
<dbReference type="InterPro" id="IPR036191">
    <property type="entry name" value="RRF_sf"/>
</dbReference>
<organism evidence="7 10">
    <name type="scientific">Domibacillus aminovorans</name>
    <dbReference type="NCBI Taxonomy" id="29332"/>
    <lineage>
        <taxon>Bacteria</taxon>
        <taxon>Bacillati</taxon>
        <taxon>Bacillota</taxon>
        <taxon>Bacilli</taxon>
        <taxon>Bacillales</taxon>
        <taxon>Bacillaceae</taxon>
        <taxon>Domibacillus</taxon>
    </lineage>
</organism>
<evidence type="ECO:0000313" key="7">
    <source>
        <dbReference type="EMBL" id="OAH53792.1"/>
    </source>
</evidence>
<comment type="similarity">
    <text evidence="2 5">Belongs to the RRF family.</text>
</comment>
<dbReference type="FunFam" id="3.30.1360.40:FF:000001">
    <property type="entry name" value="Ribosome-recycling factor"/>
    <property type="match status" value="1"/>
</dbReference>
<dbReference type="InterPro" id="IPR002661">
    <property type="entry name" value="Ribosome_recyc_fac"/>
</dbReference>
<dbReference type="HAMAP" id="MF_00040">
    <property type="entry name" value="RRF"/>
    <property type="match status" value="1"/>
</dbReference>
<name>A0A177KK78_9BACI</name>
<dbReference type="EMBL" id="LQWY01000012">
    <property type="protein sequence ID" value="OAH62060.1"/>
    <property type="molecule type" value="Genomic_DNA"/>
</dbReference>
<dbReference type="InterPro" id="IPR023584">
    <property type="entry name" value="Ribosome_recyc_fac_dom"/>
</dbReference>
<dbReference type="PANTHER" id="PTHR20982">
    <property type="entry name" value="RIBOSOME RECYCLING FACTOR"/>
    <property type="match status" value="1"/>
</dbReference>
<dbReference type="GO" id="GO:0005737">
    <property type="term" value="C:cytoplasm"/>
    <property type="evidence" value="ECO:0007669"/>
    <property type="project" value="UniProtKB-SubCell"/>
</dbReference>
<dbReference type="OrthoDB" id="9804006at2"/>
<evidence type="ECO:0000259" key="6">
    <source>
        <dbReference type="Pfam" id="PF01765"/>
    </source>
</evidence>
<evidence type="ECO:0000313" key="8">
    <source>
        <dbReference type="EMBL" id="OAH62060.1"/>
    </source>
</evidence>
<dbReference type="Pfam" id="PF01765">
    <property type="entry name" value="RRF"/>
    <property type="match status" value="1"/>
</dbReference>
<dbReference type="CDD" id="cd00520">
    <property type="entry name" value="RRF"/>
    <property type="match status" value="1"/>
</dbReference>
<dbReference type="SUPFAM" id="SSF55194">
    <property type="entry name" value="Ribosome recycling factor, RRF"/>
    <property type="match status" value="1"/>
</dbReference>
<dbReference type="EMBL" id="LQWZ01000035">
    <property type="protein sequence ID" value="OAH53792.1"/>
    <property type="molecule type" value="Genomic_DNA"/>
</dbReference>
<keyword evidence="9" id="KW-1185">Reference proteome</keyword>